<evidence type="ECO:0000256" key="1">
    <source>
        <dbReference type="SAM" id="MobiDB-lite"/>
    </source>
</evidence>
<feature type="chain" id="PRO_5015405423" evidence="2">
    <location>
        <begin position="27"/>
        <end position="131"/>
    </location>
</feature>
<protein>
    <submittedName>
        <fullName evidence="3">Uncharacterized protein</fullName>
    </submittedName>
</protein>
<dbReference type="AlphaFoldDB" id="A0A2T1BXC1"/>
<evidence type="ECO:0000256" key="2">
    <source>
        <dbReference type="SAM" id="SignalP"/>
    </source>
</evidence>
<organism evidence="3 4">
    <name type="scientific">Merismopedia glauca CCAP 1448/3</name>
    <dbReference type="NCBI Taxonomy" id="1296344"/>
    <lineage>
        <taxon>Bacteria</taxon>
        <taxon>Bacillati</taxon>
        <taxon>Cyanobacteriota</taxon>
        <taxon>Cyanophyceae</taxon>
        <taxon>Synechococcales</taxon>
        <taxon>Merismopediaceae</taxon>
        <taxon>Merismopedia</taxon>
    </lineage>
</organism>
<feature type="compositionally biased region" description="Polar residues" evidence="1">
    <location>
        <begin position="91"/>
        <end position="105"/>
    </location>
</feature>
<reference evidence="3 4" key="1">
    <citation type="submission" date="2018-02" db="EMBL/GenBank/DDBJ databases">
        <authorList>
            <person name="Cohen D.B."/>
            <person name="Kent A.D."/>
        </authorList>
    </citation>
    <scope>NUCLEOTIDE SEQUENCE [LARGE SCALE GENOMIC DNA]</scope>
    <source>
        <strain evidence="3 4">CCAP 1448/3</strain>
    </source>
</reference>
<name>A0A2T1BXC1_9CYAN</name>
<dbReference type="Proteomes" id="UP000238762">
    <property type="component" value="Unassembled WGS sequence"/>
</dbReference>
<feature type="compositionally biased region" description="Low complexity" evidence="1">
    <location>
        <begin position="106"/>
        <end position="131"/>
    </location>
</feature>
<feature type="non-terminal residue" evidence="3">
    <location>
        <position position="131"/>
    </location>
</feature>
<proteinExistence type="predicted"/>
<keyword evidence="4" id="KW-1185">Reference proteome</keyword>
<sequence length="131" mass="14424">MKTNPKLYSFCLFGTTLLSLISPVLAATERPENSLKKTQTTPELASIEISPTEDKLTNTVEEVVERSLTQNLPDSSKLFLDQNSFDTFTPTSKTLLAQVPTNPDGSNQNNPSYPTNYNPSYNPVTPTPTNL</sequence>
<gene>
    <name evidence="3" type="ORF">C7B64_22325</name>
</gene>
<evidence type="ECO:0000313" key="3">
    <source>
        <dbReference type="EMBL" id="PSB00660.1"/>
    </source>
</evidence>
<feature type="signal peptide" evidence="2">
    <location>
        <begin position="1"/>
        <end position="26"/>
    </location>
</feature>
<evidence type="ECO:0000313" key="4">
    <source>
        <dbReference type="Proteomes" id="UP000238762"/>
    </source>
</evidence>
<dbReference type="RefSeq" id="WP_146131708.1">
    <property type="nucleotide sequence ID" value="NZ_CAWNTC010000219.1"/>
</dbReference>
<dbReference type="EMBL" id="PVWJ01000175">
    <property type="protein sequence ID" value="PSB00660.1"/>
    <property type="molecule type" value="Genomic_DNA"/>
</dbReference>
<accession>A0A2T1BXC1</accession>
<keyword evidence="2" id="KW-0732">Signal</keyword>
<comment type="caution">
    <text evidence="3">The sequence shown here is derived from an EMBL/GenBank/DDBJ whole genome shotgun (WGS) entry which is preliminary data.</text>
</comment>
<feature type="region of interest" description="Disordered" evidence="1">
    <location>
        <begin position="91"/>
        <end position="131"/>
    </location>
</feature>
<reference evidence="3 4" key="2">
    <citation type="submission" date="2018-03" db="EMBL/GenBank/DDBJ databases">
        <title>The ancient ancestry and fast evolution of plastids.</title>
        <authorList>
            <person name="Moore K.R."/>
            <person name="Magnabosco C."/>
            <person name="Momper L."/>
            <person name="Gold D.A."/>
            <person name="Bosak T."/>
            <person name="Fournier G.P."/>
        </authorList>
    </citation>
    <scope>NUCLEOTIDE SEQUENCE [LARGE SCALE GENOMIC DNA]</scope>
    <source>
        <strain evidence="3 4">CCAP 1448/3</strain>
    </source>
</reference>